<organism evidence="8 9">
    <name type="scientific">Desulfotruncus arcticus DSM 17038</name>
    <dbReference type="NCBI Taxonomy" id="1121424"/>
    <lineage>
        <taxon>Bacteria</taxon>
        <taxon>Bacillati</taxon>
        <taxon>Bacillota</taxon>
        <taxon>Clostridia</taxon>
        <taxon>Eubacteriales</taxon>
        <taxon>Desulfallaceae</taxon>
        <taxon>Desulfotruncus</taxon>
    </lineage>
</organism>
<gene>
    <name evidence="8" type="ORF">SAMN05660649_02669</name>
</gene>
<keyword evidence="2" id="KW-0479">Metal-binding</keyword>
<evidence type="ECO:0000256" key="5">
    <source>
        <dbReference type="ARBA" id="ARBA00023004"/>
    </source>
</evidence>
<sequence length="191" mass="20848">MDVKFYLERLQAILSNKRFEHCLNTSNTAVKLAERHGGDLEKAGVAGLLHDCARDLGANELLAMAEIYGLAIDAIEREMPVLLHARLGATLAQQQFGVDDDQVLKAIALHTLGEPEMGVLDKIVYLADKIEPGRRFPGVELLRKTAFENLDRAVLESLNMTIKLSIQSGGPIHPGAVATRNWLLQELGGAS</sequence>
<dbReference type="GO" id="GO:0046872">
    <property type="term" value="F:metal ion binding"/>
    <property type="evidence" value="ECO:0007669"/>
    <property type="project" value="UniProtKB-KW"/>
</dbReference>
<accession>A0A1I2UMI2</accession>
<dbReference type="SUPFAM" id="SSF109604">
    <property type="entry name" value="HD-domain/PDEase-like"/>
    <property type="match status" value="1"/>
</dbReference>
<dbReference type="CDD" id="cd00077">
    <property type="entry name" value="HDc"/>
    <property type="match status" value="1"/>
</dbReference>
<dbReference type="PANTHER" id="PTHR35795">
    <property type="entry name" value="SLR1885 PROTEIN"/>
    <property type="match status" value="1"/>
</dbReference>
<dbReference type="EMBL" id="FOOX01000009">
    <property type="protein sequence ID" value="SFG77519.1"/>
    <property type="molecule type" value="Genomic_DNA"/>
</dbReference>
<dbReference type="PANTHER" id="PTHR35795:SF1">
    <property type="entry name" value="BIS(5'-NUCLEOSYL)-TETRAPHOSPHATASE, SYMMETRICAL"/>
    <property type="match status" value="1"/>
</dbReference>
<proteinExistence type="predicted"/>
<keyword evidence="5" id="KW-0408">Iron</keyword>
<evidence type="ECO:0000256" key="6">
    <source>
        <dbReference type="ARBA" id="ARBA00049417"/>
    </source>
</evidence>
<dbReference type="InterPro" id="IPR005249">
    <property type="entry name" value="YqeK"/>
</dbReference>
<dbReference type="PROSITE" id="PS51831">
    <property type="entry name" value="HD"/>
    <property type="match status" value="1"/>
</dbReference>
<dbReference type="GO" id="GO:0000166">
    <property type="term" value="F:nucleotide binding"/>
    <property type="evidence" value="ECO:0007669"/>
    <property type="project" value="UniProtKB-KW"/>
</dbReference>
<keyword evidence="9" id="KW-1185">Reference proteome</keyword>
<evidence type="ECO:0000313" key="9">
    <source>
        <dbReference type="Proteomes" id="UP000199337"/>
    </source>
</evidence>
<evidence type="ECO:0000313" key="8">
    <source>
        <dbReference type="EMBL" id="SFG77519.1"/>
    </source>
</evidence>
<dbReference type="Proteomes" id="UP000199337">
    <property type="component" value="Unassembled WGS sequence"/>
</dbReference>
<keyword evidence="4 8" id="KW-0378">Hydrolase</keyword>
<evidence type="ECO:0000256" key="1">
    <source>
        <dbReference type="ARBA" id="ARBA00012506"/>
    </source>
</evidence>
<name>A0A1I2UMI2_9FIRM</name>
<dbReference type="AlphaFoldDB" id="A0A1I2UMI2"/>
<feature type="domain" description="HD" evidence="7">
    <location>
        <begin position="18"/>
        <end position="133"/>
    </location>
</feature>
<evidence type="ECO:0000256" key="3">
    <source>
        <dbReference type="ARBA" id="ARBA00022741"/>
    </source>
</evidence>
<evidence type="ECO:0000256" key="4">
    <source>
        <dbReference type="ARBA" id="ARBA00022801"/>
    </source>
</evidence>
<dbReference type="InterPro" id="IPR006674">
    <property type="entry name" value="HD_domain"/>
</dbReference>
<reference evidence="9" key="1">
    <citation type="submission" date="2016-10" db="EMBL/GenBank/DDBJ databases">
        <authorList>
            <person name="Varghese N."/>
            <person name="Submissions S."/>
        </authorList>
    </citation>
    <scope>NUCLEOTIDE SEQUENCE [LARGE SCALE GENOMIC DNA]</scope>
    <source>
        <strain evidence="9">DSM 17038</strain>
    </source>
</reference>
<dbReference type="SMART" id="SM00471">
    <property type="entry name" value="HDc"/>
    <property type="match status" value="1"/>
</dbReference>
<dbReference type="GO" id="GO:0008803">
    <property type="term" value="F:bis(5'-nucleosyl)-tetraphosphatase (symmetrical) activity"/>
    <property type="evidence" value="ECO:0007669"/>
    <property type="project" value="UniProtKB-EC"/>
</dbReference>
<keyword evidence="3" id="KW-0547">Nucleotide-binding</keyword>
<dbReference type="STRING" id="341036.SAMN05660649_02669"/>
<dbReference type="InterPro" id="IPR003607">
    <property type="entry name" value="HD/PDEase_dom"/>
</dbReference>
<evidence type="ECO:0000256" key="2">
    <source>
        <dbReference type="ARBA" id="ARBA00022723"/>
    </source>
</evidence>
<protein>
    <recommendedName>
        <fullName evidence="1">bis(5'-nucleosyl)-tetraphosphatase (symmetrical)</fullName>
        <ecNumber evidence="1">3.6.1.41</ecNumber>
    </recommendedName>
</protein>
<dbReference type="OrthoDB" id="5295945at2"/>
<comment type="catalytic activity">
    <reaction evidence="6">
        <text>P(1),P(4)-bis(5'-adenosyl) tetraphosphate + H2O = 2 ADP + 2 H(+)</text>
        <dbReference type="Rhea" id="RHEA:24252"/>
        <dbReference type="ChEBI" id="CHEBI:15377"/>
        <dbReference type="ChEBI" id="CHEBI:15378"/>
        <dbReference type="ChEBI" id="CHEBI:58141"/>
        <dbReference type="ChEBI" id="CHEBI:456216"/>
        <dbReference type="EC" id="3.6.1.41"/>
    </reaction>
</comment>
<evidence type="ECO:0000259" key="7">
    <source>
        <dbReference type="PROSITE" id="PS51831"/>
    </source>
</evidence>
<dbReference type="Pfam" id="PF01966">
    <property type="entry name" value="HD"/>
    <property type="match status" value="1"/>
</dbReference>
<dbReference type="EC" id="3.6.1.41" evidence="1"/>
<dbReference type="InterPro" id="IPR051094">
    <property type="entry name" value="Diverse_Catalytic_Enzymes"/>
</dbReference>
<dbReference type="NCBIfam" id="TIGR00488">
    <property type="entry name" value="bis(5'-nucleosyl)-tetraphosphatase (symmetrical) YqeK"/>
    <property type="match status" value="1"/>
</dbReference>
<dbReference type="RefSeq" id="WP_092471877.1">
    <property type="nucleotide sequence ID" value="NZ_FOOX01000009.1"/>
</dbReference>
<dbReference type="Gene3D" id="1.10.3210.10">
    <property type="entry name" value="Hypothetical protein af1432"/>
    <property type="match status" value="1"/>
</dbReference>